<dbReference type="GO" id="GO:0016747">
    <property type="term" value="F:acyltransferase activity, transferring groups other than amino-acyl groups"/>
    <property type="evidence" value="ECO:0007669"/>
    <property type="project" value="InterPro"/>
</dbReference>
<dbReference type="EMBL" id="NHRY01000258">
    <property type="protein sequence ID" value="PPQ27428.1"/>
    <property type="molecule type" value="Genomic_DNA"/>
</dbReference>
<feature type="transmembrane region" description="Helical" evidence="1">
    <location>
        <begin position="311"/>
        <end position="330"/>
    </location>
</feature>
<evidence type="ECO:0000256" key="1">
    <source>
        <dbReference type="SAM" id="Phobius"/>
    </source>
</evidence>
<sequence length="420" mass="46081">MGGLMPDDIGALSRLFTWFVDSPLMVVVLFAVAIATATLLLRRLPPIRRVLAAVESGRHTSIDGLRGFLGIGVFIHHTVITWFYLHGHGWTLPPSRLVVHLGQTSVALFFMITAFLFWSRVLSRGSGLNWAEFFISRLCRLYPAYLVMLALLVAVAWGFASQQQQANGNFWPSLASWLVFTMFGTLNLNGLPDTGEAVAWVTWSLPYEWLFYLVLPALAFVAGRARKPVAAAASAAAVIALFLSFYWFGVLDPFNPKILLSFLGGIAAAHWVRNQALKDIGNRRSAGYVAIAALLTVVLFMPTAYAWKSTLGLTVFFVVIASGHDLWGLLRRPGLLWLGDISYSIYLLHGALLWTVFRHVLPHTLASSAPVYIGVSLVNAIVLVLVASIVFLAVERPAILAGKRWQQRLGRSAVPVGASP</sequence>
<feature type="transmembrane region" description="Helical" evidence="1">
    <location>
        <begin position="254"/>
        <end position="273"/>
    </location>
</feature>
<feature type="transmembrane region" description="Helical" evidence="1">
    <location>
        <begin position="65"/>
        <end position="85"/>
    </location>
</feature>
<feature type="transmembrane region" description="Helical" evidence="1">
    <location>
        <begin position="369"/>
        <end position="394"/>
    </location>
</feature>
<dbReference type="PANTHER" id="PTHR23028">
    <property type="entry name" value="ACETYLTRANSFERASE"/>
    <property type="match status" value="1"/>
</dbReference>
<reference evidence="3 4" key="1">
    <citation type="journal article" date="2018" name="Arch. Microbiol.">
        <title>New insights into the metabolic potential of the phototrophic purple bacterium Rhodopila globiformis DSM 161(T) from its draft genome sequence and evidence for a vanadium-dependent nitrogenase.</title>
        <authorList>
            <person name="Imhoff J.F."/>
            <person name="Rahn T."/>
            <person name="Kunzel S."/>
            <person name="Neulinger S.C."/>
        </authorList>
    </citation>
    <scope>NUCLEOTIDE SEQUENCE [LARGE SCALE GENOMIC DNA]</scope>
    <source>
        <strain evidence="3 4">DSM 161</strain>
    </source>
</reference>
<evidence type="ECO:0000259" key="2">
    <source>
        <dbReference type="Pfam" id="PF01757"/>
    </source>
</evidence>
<feature type="transmembrane region" description="Helical" evidence="1">
    <location>
        <begin position="197"/>
        <end position="222"/>
    </location>
</feature>
<name>A0A2S6MYJ1_RHOGL</name>
<gene>
    <name evidence="3" type="ORF">CCS01_27120</name>
</gene>
<feature type="domain" description="Acyltransferase 3" evidence="2">
    <location>
        <begin position="61"/>
        <end position="384"/>
    </location>
</feature>
<dbReference type="Pfam" id="PF01757">
    <property type="entry name" value="Acyl_transf_3"/>
    <property type="match status" value="1"/>
</dbReference>
<dbReference type="InterPro" id="IPR002656">
    <property type="entry name" value="Acyl_transf_3_dom"/>
</dbReference>
<protein>
    <recommendedName>
        <fullName evidence="2">Acyltransferase 3 domain-containing protein</fullName>
    </recommendedName>
</protein>
<feature type="transmembrane region" description="Helical" evidence="1">
    <location>
        <begin position="285"/>
        <end position="305"/>
    </location>
</feature>
<keyword evidence="1" id="KW-0472">Membrane</keyword>
<dbReference type="Proteomes" id="UP000239724">
    <property type="component" value="Unassembled WGS sequence"/>
</dbReference>
<keyword evidence="1" id="KW-1133">Transmembrane helix</keyword>
<evidence type="ECO:0000313" key="4">
    <source>
        <dbReference type="Proteomes" id="UP000239724"/>
    </source>
</evidence>
<evidence type="ECO:0000313" key="3">
    <source>
        <dbReference type="EMBL" id="PPQ27428.1"/>
    </source>
</evidence>
<accession>A0A2S6MYJ1</accession>
<dbReference type="PANTHER" id="PTHR23028:SF131">
    <property type="entry name" value="BLR2367 PROTEIN"/>
    <property type="match status" value="1"/>
</dbReference>
<feature type="transmembrane region" description="Helical" evidence="1">
    <location>
        <begin position="229"/>
        <end position="248"/>
    </location>
</feature>
<dbReference type="GO" id="GO:0000271">
    <property type="term" value="P:polysaccharide biosynthetic process"/>
    <property type="evidence" value="ECO:0007669"/>
    <property type="project" value="TreeGrafter"/>
</dbReference>
<feature type="transmembrane region" description="Helical" evidence="1">
    <location>
        <begin position="139"/>
        <end position="160"/>
    </location>
</feature>
<feature type="transmembrane region" description="Helical" evidence="1">
    <location>
        <begin position="97"/>
        <end position="118"/>
    </location>
</feature>
<comment type="caution">
    <text evidence="3">The sequence shown here is derived from an EMBL/GenBank/DDBJ whole genome shotgun (WGS) entry which is preliminary data.</text>
</comment>
<organism evidence="3 4">
    <name type="scientific">Rhodopila globiformis</name>
    <name type="common">Rhodopseudomonas globiformis</name>
    <dbReference type="NCBI Taxonomy" id="1071"/>
    <lineage>
        <taxon>Bacteria</taxon>
        <taxon>Pseudomonadati</taxon>
        <taxon>Pseudomonadota</taxon>
        <taxon>Alphaproteobacteria</taxon>
        <taxon>Acetobacterales</taxon>
        <taxon>Acetobacteraceae</taxon>
        <taxon>Rhodopila</taxon>
    </lineage>
</organism>
<dbReference type="InterPro" id="IPR050879">
    <property type="entry name" value="Acyltransferase_3"/>
</dbReference>
<keyword evidence="1" id="KW-0812">Transmembrane</keyword>
<dbReference type="GO" id="GO:0016020">
    <property type="term" value="C:membrane"/>
    <property type="evidence" value="ECO:0007669"/>
    <property type="project" value="TreeGrafter"/>
</dbReference>
<dbReference type="AlphaFoldDB" id="A0A2S6MYJ1"/>
<proteinExistence type="predicted"/>
<feature type="transmembrane region" description="Helical" evidence="1">
    <location>
        <begin position="337"/>
        <end position="357"/>
    </location>
</feature>
<feature type="transmembrane region" description="Helical" evidence="1">
    <location>
        <begin position="24"/>
        <end position="44"/>
    </location>
</feature>
<keyword evidence="4" id="KW-1185">Reference proteome</keyword>